<dbReference type="Pfam" id="PF01551">
    <property type="entry name" value="Peptidase_M23"/>
    <property type="match status" value="1"/>
</dbReference>
<dbReference type="EMBL" id="BLVP01000001">
    <property type="protein sequence ID" value="GFM35456.1"/>
    <property type="molecule type" value="Genomic_DNA"/>
</dbReference>
<gene>
    <name evidence="4" type="ORF">DSM19430T_01400</name>
</gene>
<keyword evidence="5" id="KW-1185">Reference proteome</keyword>
<dbReference type="PANTHER" id="PTHR21666:SF289">
    <property type="entry name" value="L-ALA--D-GLU ENDOPEPTIDASE"/>
    <property type="match status" value="1"/>
</dbReference>
<feature type="domain" description="M23ase beta-sheet core" evidence="3">
    <location>
        <begin position="324"/>
        <end position="418"/>
    </location>
</feature>
<evidence type="ECO:0000259" key="3">
    <source>
        <dbReference type="Pfam" id="PF01551"/>
    </source>
</evidence>
<dbReference type="RefSeq" id="WP_174408178.1">
    <property type="nucleotide sequence ID" value="NZ_BLVP01000001.1"/>
</dbReference>
<keyword evidence="1" id="KW-0732">Signal</keyword>
<reference evidence="4 5" key="1">
    <citation type="submission" date="2020-05" db="EMBL/GenBank/DDBJ databases">
        <title>Draft genome sequence of Desulfovibrio psychrotolerans JS1T.</title>
        <authorList>
            <person name="Ueno A."/>
            <person name="Tamazawa S."/>
            <person name="Tamamura S."/>
            <person name="Murakami T."/>
            <person name="Kiyama T."/>
            <person name="Inomata H."/>
            <person name="Amano Y."/>
            <person name="Miyakawa K."/>
            <person name="Tamaki H."/>
            <person name="Naganuma T."/>
            <person name="Kaneko K."/>
        </authorList>
    </citation>
    <scope>NUCLEOTIDE SEQUENCE [LARGE SCALE GENOMIC DNA]</scope>
    <source>
        <strain evidence="4 5">JS1</strain>
    </source>
</reference>
<evidence type="ECO:0000313" key="4">
    <source>
        <dbReference type="EMBL" id="GFM35456.1"/>
    </source>
</evidence>
<name>A0A7J0BP36_9BACT</name>
<dbReference type="AlphaFoldDB" id="A0A7J0BP36"/>
<dbReference type="PANTHER" id="PTHR21666">
    <property type="entry name" value="PEPTIDASE-RELATED"/>
    <property type="match status" value="1"/>
</dbReference>
<feature type="transmembrane region" description="Helical" evidence="2">
    <location>
        <begin position="7"/>
        <end position="28"/>
    </location>
</feature>
<dbReference type="InterPro" id="IPR050570">
    <property type="entry name" value="Cell_wall_metabolism_enzyme"/>
</dbReference>
<comment type="caution">
    <text evidence="4">The sequence shown here is derived from an EMBL/GenBank/DDBJ whole genome shotgun (WGS) entry which is preliminary data.</text>
</comment>
<keyword evidence="2" id="KW-0472">Membrane</keyword>
<keyword evidence="2" id="KW-1133">Transmembrane helix</keyword>
<dbReference type="InterPro" id="IPR011055">
    <property type="entry name" value="Dup_hybrid_motif"/>
</dbReference>
<dbReference type="GO" id="GO:0004222">
    <property type="term" value="F:metalloendopeptidase activity"/>
    <property type="evidence" value="ECO:0007669"/>
    <property type="project" value="TreeGrafter"/>
</dbReference>
<evidence type="ECO:0000256" key="2">
    <source>
        <dbReference type="SAM" id="Phobius"/>
    </source>
</evidence>
<sequence length="436" mass="48306">MSNSKSLVTSMLFVVLLIACGLGGYMLLKDQQGPTISLAPADGRVNKNSVLEIALSDEKSGLKNLTVLIRKNTTTSTIYRQDWTDSPSQRVEKVDLSAAQLQEGAFEVIVRATDNSFAAFGKGNTSTREYAFRMDNTPPRVSTITMPPYVRRGGTGVVAYSVSEETSATGVMVGDVFFPGYRQANGNHLCFFAFPYYLTPKEFSPRLIARDLAGNEYDRPLSVYPLDRQFKTDIIRLTDSFFESKMPEFEQDVPGDMTHLERFLKVNREIRVANRAALMSIGLQTAPEMVWKDQFMRLPNAANRASFAEKRTYIYNDAEIDEQYHLGHDLASTRHAPVPAGNHGKVVFADSLGIYGLLVVVDHGLGLQSLYSHLSEISVQPGQAVSKGDILGKTGVTGMAGGDHLHFEMVVSGFPVTPLEWFDPKWIRDNITGRLE</sequence>
<accession>A0A7J0BP36</accession>
<dbReference type="Proteomes" id="UP000503820">
    <property type="component" value="Unassembled WGS sequence"/>
</dbReference>
<keyword evidence="2" id="KW-0812">Transmembrane</keyword>
<proteinExistence type="predicted"/>
<protein>
    <submittedName>
        <fullName evidence="4">Peptidase M24</fullName>
    </submittedName>
</protein>
<dbReference type="SUPFAM" id="SSF51261">
    <property type="entry name" value="Duplicated hybrid motif"/>
    <property type="match status" value="1"/>
</dbReference>
<dbReference type="Gene3D" id="2.70.70.10">
    <property type="entry name" value="Glucose Permease (Domain IIA)"/>
    <property type="match status" value="1"/>
</dbReference>
<organism evidence="4 5">
    <name type="scientific">Desulfovibrio psychrotolerans</name>
    <dbReference type="NCBI Taxonomy" id="415242"/>
    <lineage>
        <taxon>Bacteria</taxon>
        <taxon>Pseudomonadati</taxon>
        <taxon>Thermodesulfobacteriota</taxon>
        <taxon>Desulfovibrionia</taxon>
        <taxon>Desulfovibrionales</taxon>
        <taxon>Desulfovibrionaceae</taxon>
        <taxon>Desulfovibrio</taxon>
    </lineage>
</organism>
<dbReference type="PROSITE" id="PS51257">
    <property type="entry name" value="PROKAR_LIPOPROTEIN"/>
    <property type="match status" value="1"/>
</dbReference>
<dbReference type="InterPro" id="IPR016047">
    <property type="entry name" value="M23ase_b-sheet_dom"/>
</dbReference>
<evidence type="ECO:0000313" key="5">
    <source>
        <dbReference type="Proteomes" id="UP000503820"/>
    </source>
</evidence>
<dbReference type="CDD" id="cd12797">
    <property type="entry name" value="M23_peptidase"/>
    <property type="match status" value="1"/>
</dbReference>
<evidence type="ECO:0000256" key="1">
    <source>
        <dbReference type="ARBA" id="ARBA00022729"/>
    </source>
</evidence>